<dbReference type="EMBL" id="LAHO01000004">
    <property type="protein sequence ID" value="KKO46355.1"/>
    <property type="molecule type" value="Genomic_DNA"/>
</dbReference>
<evidence type="ECO:0000256" key="5">
    <source>
        <dbReference type="SAM" id="MobiDB-lite"/>
    </source>
</evidence>
<name>A0A0M2V9N1_9GAMM</name>
<feature type="signal peptide" evidence="6">
    <location>
        <begin position="1"/>
        <end position="16"/>
    </location>
</feature>
<proteinExistence type="inferred from homology"/>
<evidence type="ECO:0000313" key="8">
    <source>
        <dbReference type="Proteomes" id="UP000034228"/>
    </source>
</evidence>
<comment type="subcellular location">
    <subcellularLocation>
        <location evidence="1">Periplasm</location>
    </subcellularLocation>
</comment>
<accession>A0A0M2V9N1</accession>
<dbReference type="Pfam" id="PF07813">
    <property type="entry name" value="LTXXQ"/>
    <property type="match status" value="1"/>
</dbReference>
<keyword evidence="4" id="KW-0574">Periplasm</keyword>
<dbReference type="PANTHER" id="PTHR38102">
    <property type="entry name" value="PERIPLASMIC CHAPERONE SPY"/>
    <property type="match status" value="1"/>
</dbReference>
<feature type="chain" id="PRO_5005644496" description="Zinc resistance-associated protein" evidence="6">
    <location>
        <begin position="17"/>
        <end position="150"/>
    </location>
</feature>
<feature type="region of interest" description="Disordered" evidence="5">
    <location>
        <begin position="128"/>
        <end position="150"/>
    </location>
</feature>
<dbReference type="InterPro" id="IPR012899">
    <property type="entry name" value="LTXXQ"/>
</dbReference>
<comment type="caution">
    <text evidence="7">The sequence shown here is derived from an EMBL/GenBank/DDBJ whole genome shotgun (WGS) entry which is preliminary data.</text>
</comment>
<evidence type="ECO:0000256" key="2">
    <source>
        <dbReference type="ARBA" id="ARBA00008441"/>
    </source>
</evidence>
<dbReference type="InterPro" id="IPR052211">
    <property type="entry name" value="Cpx_auxiliary_protein"/>
</dbReference>
<evidence type="ECO:0000313" key="7">
    <source>
        <dbReference type="EMBL" id="KKO46355.1"/>
    </source>
</evidence>
<dbReference type="PANTHER" id="PTHR38102:SF1">
    <property type="entry name" value="PERIPLASMIC CHAPERONE SPY"/>
    <property type="match status" value="1"/>
</dbReference>
<sequence>MLTAACLMLLSSNAIAGHHSKPERAGKSYQMQGAGYISQKMLAGIELSSEQQRQLQQLIAEHRAEQPKRQRANAERGALRQMLQADYFDETAVTELVQRQQQQQLAQRVAQLKLRHQVYQLLTSEQREQMVNQQQHHKQKWQLKRQATPS</sequence>
<evidence type="ECO:0000256" key="6">
    <source>
        <dbReference type="SAM" id="SignalP"/>
    </source>
</evidence>
<comment type="similarity">
    <text evidence="2">Belongs to the CpxP/Spy family.</text>
</comment>
<evidence type="ECO:0000256" key="1">
    <source>
        <dbReference type="ARBA" id="ARBA00004418"/>
    </source>
</evidence>
<dbReference type="GO" id="GO:0051082">
    <property type="term" value="F:unfolded protein binding"/>
    <property type="evidence" value="ECO:0007669"/>
    <property type="project" value="TreeGrafter"/>
</dbReference>
<dbReference type="Proteomes" id="UP000034228">
    <property type="component" value="Unassembled WGS sequence"/>
</dbReference>
<dbReference type="STRING" id="336831.WG68_06200"/>
<keyword evidence="3 6" id="KW-0732">Signal</keyword>
<keyword evidence="8" id="KW-1185">Reference proteome</keyword>
<evidence type="ECO:0008006" key="9">
    <source>
        <dbReference type="Google" id="ProtNLM"/>
    </source>
</evidence>
<reference evidence="7 8" key="1">
    <citation type="submission" date="2015-03" db="EMBL/GenBank/DDBJ databases">
        <title>Draft genome sequences of two protease-producing strains of Arsukibacterium isolated from two cold and alkaline environments.</title>
        <authorList>
            <person name="Lylloff J.E."/>
            <person name="Skov L.B."/>
            <person name="Jepsen M."/>
            <person name="Hallin P.F."/>
            <person name="Sorensen S.J."/>
            <person name="Stougaard P."/>
            <person name="Glaring M.A."/>
        </authorList>
    </citation>
    <scope>NUCLEOTIDE SEQUENCE [LARGE SCALE GENOMIC DNA]</scope>
    <source>
        <strain evidence="7 8">GCM72</strain>
    </source>
</reference>
<dbReference type="Gene3D" id="1.20.120.1490">
    <property type="match status" value="1"/>
</dbReference>
<evidence type="ECO:0000256" key="4">
    <source>
        <dbReference type="ARBA" id="ARBA00022764"/>
    </source>
</evidence>
<evidence type="ECO:0000256" key="3">
    <source>
        <dbReference type="ARBA" id="ARBA00022729"/>
    </source>
</evidence>
<gene>
    <name evidence="7" type="ORF">WG68_06200</name>
</gene>
<organism evidence="7 8">
    <name type="scientific">Arsukibacterium ikkense</name>
    <dbReference type="NCBI Taxonomy" id="336831"/>
    <lineage>
        <taxon>Bacteria</taxon>
        <taxon>Pseudomonadati</taxon>
        <taxon>Pseudomonadota</taxon>
        <taxon>Gammaproteobacteria</taxon>
        <taxon>Chromatiales</taxon>
        <taxon>Chromatiaceae</taxon>
        <taxon>Arsukibacterium</taxon>
    </lineage>
</organism>
<dbReference type="AlphaFoldDB" id="A0A0M2V9N1"/>
<dbReference type="PIRSF" id="PIRSF034445">
    <property type="entry name" value="CpxP_Spy"/>
    <property type="match status" value="1"/>
</dbReference>
<dbReference type="GO" id="GO:0030288">
    <property type="term" value="C:outer membrane-bounded periplasmic space"/>
    <property type="evidence" value="ECO:0007669"/>
    <property type="project" value="TreeGrafter"/>
</dbReference>
<protein>
    <recommendedName>
        <fullName evidence="9">Zinc resistance-associated protein</fullName>
    </recommendedName>
</protein>